<name>A0A4U7KKE1_9BASI</name>
<dbReference type="EMBL" id="SRRM01000022">
    <property type="protein sequence ID" value="TKY84490.1"/>
    <property type="molecule type" value="Genomic_DNA"/>
</dbReference>
<dbReference type="Pfam" id="PF13738">
    <property type="entry name" value="Pyr_redox_3"/>
    <property type="match status" value="1"/>
</dbReference>
<evidence type="ECO:0000313" key="2">
    <source>
        <dbReference type="EMBL" id="TKY84490.1"/>
    </source>
</evidence>
<accession>A0A4U7KKE1</accession>
<dbReference type="PANTHER" id="PTHR42877">
    <property type="entry name" value="L-ORNITHINE N(5)-MONOOXYGENASE-RELATED"/>
    <property type="match status" value="1"/>
</dbReference>
<keyword evidence="3" id="KW-1185">Reference proteome</keyword>
<dbReference type="GeneID" id="40729286"/>
<dbReference type="KEGG" id="sgra:EX895_006391"/>
<dbReference type="Proteomes" id="UP000306050">
    <property type="component" value="Chromosome SGRAM_9"/>
</dbReference>
<reference evidence="2 3" key="1">
    <citation type="submission" date="2019-05" db="EMBL/GenBank/DDBJ databases">
        <title>Sporisorium graminicola CBS 10092 draft sequencing and annotation.</title>
        <authorList>
            <person name="Solano-Gonzalez S."/>
            <person name="Caddick M.X."/>
            <person name="Darby A."/>
        </authorList>
    </citation>
    <scope>NUCLEOTIDE SEQUENCE [LARGE SCALE GENOMIC DNA]</scope>
    <source>
        <strain evidence="2 3">CBS 10092</strain>
    </source>
</reference>
<sequence length="604" mass="68293">MAGSGDTQYEAVIVGGGPSGIAAACQLQMKLGLTKIKIFERGSKYGGTWYHNRYAGAGCDIPPRLYSFSFHQKKQWQDFMAKQPEMESYLQDAAHAFGLERFAEFNSDVYSAEWIEQQTHWKVKYRSLDGNKHGVVTARVLINASGALSVPRDCDVPGWQTFKGPLFHSAKWDTQVDFNGKDVVVLGNGCSGTQVVPSIAKRVKSLTQVVRAKHWYAPTPQNPFAGSGFDWLQRNVPGWITFERLIFTLFLDAHFIQAWNKEGKGARDRFAANSHLYVSTVAPERYHHLLLPTQDELKVACKRRVFDDAYIPSLNLANVDLTSDQAVEITEDTVVLQSGRRVKADIIVLASGFKTGETNVQMRVVGRHGKELNEVWAKHGAPQAYRTVLCHDFPNFALLWGPGSVTGHYSAIFTIESSVRFMCTLFKPLFLAGDSTVPLLQRSAGRTVDVKADAQHKEDVMVQTQMRDLIYTSGCKGWYTNSNGRVSTLYPGFQLTFAWRSDHPIAADLVYTGLAPNTRASSYWSYWQQLASWLKLGDVPEYRAERLRRRSWIARLLLDPLTKVLRRVSIWWLMIMVWVADKSLFYTRGAKDFDMVKQQYLEAK</sequence>
<organism evidence="2 3">
    <name type="scientific">Sporisorium graminicola</name>
    <dbReference type="NCBI Taxonomy" id="280036"/>
    <lineage>
        <taxon>Eukaryota</taxon>
        <taxon>Fungi</taxon>
        <taxon>Dikarya</taxon>
        <taxon>Basidiomycota</taxon>
        <taxon>Ustilaginomycotina</taxon>
        <taxon>Ustilaginomycetes</taxon>
        <taxon>Ustilaginales</taxon>
        <taxon>Ustilaginaceae</taxon>
        <taxon>Sporisorium</taxon>
    </lineage>
</organism>
<protein>
    <submittedName>
        <fullName evidence="2">Uncharacterized protein</fullName>
    </submittedName>
</protein>
<dbReference type="InterPro" id="IPR036188">
    <property type="entry name" value="FAD/NAD-bd_sf"/>
</dbReference>
<proteinExistence type="inferred from homology"/>
<comment type="caution">
    <text evidence="2">The sequence shown here is derived from an EMBL/GenBank/DDBJ whole genome shotgun (WGS) entry which is preliminary data.</text>
</comment>
<dbReference type="Gene3D" id="3.50.50.60">
    <property type="entry name" value="FAD/NAD(P)-binding domain"/>
    <property type="match status" value="3"/>
</dbReference>
<comment type="similarity">
    <text evidence="1">Belongs to the FAD-binding monooxygenase family.</text>
</comment>
<dbReference type="InterPro" id="IPR051209">
    <property type="entry name" value="FAD-bind_Monooxygenase_sf"/>
</dbReference>
<dbReference type="PANTHER" id="PTHR42877:SF5">
    <property type="entry name" value="L-ORNITHINE N(5)-MONOOXYGENASE-RELATED"/>
    <property type="match status" value="1"/>
</dbReference>
<dbReference type="OrthoDB" id="74360at2759"/>
<dbReference type="SUPFAM" id="SSF51905">
    <property type="entry name" value="FAD/NAD(P)-binding domain"/>
    <property type="match status" value="1"/>
</dbReference>
<evidence type="ECO:0000256" key="1">
    <source>
        <dbReference type="ARBA" id="ARBA00010139"/>
    </source>
</evidence>
<dbReference type="AlphaFoldDB" id="A0A4U7KKE1"/>
<evidence type="ECO:0000313" key="3">
    <source>
        <dbReference type="Proteomes" id="UP000306050"/>
    </source>
</evidence>
<gene>
    <name evidence="2" type="ORF">EX895_006391</name>
</gene>
<dbReference type="RefSeq" id="XP_029736475.1">
    <property type="nucleotide sequence ID" value="XM_029886983.1"/>
</dbReference>